<sequence length="130" mass="15239">MLYLMLFRPSMLPKGIGEIRYDHTYVDAERTHRTHKVRPSKHGRRAKEGITSNNCHFSLFEQAQGLSSHFKDLENGEKWDMISEVWLEMLAYAAQNCDWKEHAQHLRNGGELLTHVSVLMVNFRLNKQVM</sequence>
<evidence type="ECO:0000313" key="1">
    <source>
        <dbReference type="EMBL" id="KAK3170541.1"/>
    </source>
</evidence>
<proteinExistence type="predicted"/>
<evidence type="ECO:0000313" key="2">
    <source>
        <dbReference type="Proteomes" id="UP001281410"/>
    </source>
</evidence>
<keyword evidence="2" id="KW-1185">Reference proteome</keyword>
<reference evidence="1" key="1">
    <citation type="journal article" date="2023" name="Plant J.">
        <title>Genome sequences and population genomics provide insights into the demographic history, inbreeding, and mutation load of two 'living fossil' tree species of Dipteronia.</title>
        <authorList>
            <person name="Feng Y."/>
            <person name="Comes H.P."/>
            <person name="Chen J."/>
            <person name="Zhu S."/>
            <person name="Lu R."/>
            <person name="Zhang X."/>
            <person name="Li P."/>
            <person name="Qiu J."/>
            <person name="Olsen K.M."/>
            <person name="Qiu Y."/>
        </authorList>
    </citation>
    <scope>NUCLEOTIDE SEQUENCE</scope>
    <source>
        <strain evidence="1">NBL</strain>
    </source>
</reference>
<comment type="caution">
    <text evidence="1">The sequence shown here is derived from an EMBL/GenBank/DDBJ whole genome shotgun (WGS) entry which is preliminary data.</text>
</comment>
<dbReference type="Proteomes" id="UP001281410">
    <property type="component" value="Unassembled WGS sequence"/>
</dbReference>
<protein>
    <submittedName>
        <fullName evidence="1">Uncharacterized protein</fullName>
    </submittedName>
</protein>
<dbReference type="Pfam" id="PF04578">
    <property type="entry name" value="DUF594"/>
    <property type="match status" value="1"/>
</dbReference>
<organism evidence="1 2">
    <name type="scientific">Dipteronia sinensis</name>
    <dbReference type="NCBI Taxonomy" id="43782"/>
    <lineage>
        <taxon>Eukaryota</taxon>
        <taxon>Viridiplantae</taxon>
        <taxon>Streptophyta</taxon>
        <taxon>Embryophyta</taxon>
        <taxon>Tracheophyta</taxon>
        <taxon>Spermatophyta</taxon>
        <taxon>Magnoliopsida</taxon>
        <taxon>eudicotyledons</taxon>
        <taxon>Gunneridae</taxon>
        <taxon>Pentapetalae</taxon>
        <taxon>rosids</taxon>
        <taxon>malvids</taxon>
        <taxon>Sapindales</taxon>
        <taxon>Sapindaceae</taxon>
        <taxon>Hippocastanoideae</taxon>
        <taxon>Acereae</taxon>
        <taxon>Dipteronia</taxon>
    </lineage>
</organism>
<gene>
    <name evidence="1" type="ORF">Dsin_000158</name>
</gene>
<name>A0AAD9Z4A0_9ROSI</name>
<dbReference type="AlphaFoldDB" id="A0AAD9Z4A0"/>
<dbReference type="EMBL" id="JANJYJ010000823">
    <property type="protein sequence ID" value="KAK3170541.1"/>
    <property type="molecule type" value="Genomic_DNA"/>
</dbReference>
<dbReference type="InterPro" id="IPR007658">
    <property type="entry name" value="DUF594"/>
</dbReference>
<dbReference type="PANTHER" id="PTHR31325">
    <property type="entry name" value="OS01G0798800 PROTEIN-RELATED"/>
    <property type="match status" value="1"/>
</dbReference>
<accession>A0AAD9Z4A0</accession>